<comment type="subcellular location">
    <subcellularLocation>
        <location evidence="1">Endoplasmic reticulum membrane</location>
    </subcellularLocation>
</comment>
<dbReference type="EMBL" id="CP111013">
    <property type="protein sequence ID" value="WAQ96203.1"/>
    <property type="molecule type" value="Genomic_DNA"/>
</dbReference>
<dbReference type="InterPro" id="IPR036396">
    <property type="entry name" value="Cyt_P450_sf"/>
</dbReference>
<organism evidence="5 6">
    <name type="scientific">Mya arenaria</name>
    <name type="common">Soft-shell clam</name>
    <dbReference type="NCBI Taxonomy" id="6604"/>
    <lineage>
        <taxon>Eukaryota</taxon>
        <taxon>Metazoa</taxon>
        <taxon>Spiralia</taxon>
        <taxon>Lophotrochozoa</taxon>
        <taxon>Mollusca</taxon>
        <taxon>Bivalvia</taxon>
        <taxon>Autobranchia</taxon>
        <taxon>Heteroconchia</taxon>
        <taxon>Euheterodonta</taxon>
        <taxon>Imparidentia</taxon>
        <taxon>Neoheterodontei</taxon>
        <taxon>Myida</taxon>
        <taxon>Myoidea</taxon>
        <taxon>Myidae</taxon>
        <taxon>Mya</taxon>
    </lineage>
</organism>
<dbReference type="InterPro" id="IPR001128">
    <property type="entry name" value="Cyt_P450"/>
</dbReference>
<gene>
    <name evidence="5" type="ORF">MAR_028893</name>
</gene>
<evidence type="ECO:0000313" key="6">
    <source>
        <dbReference type="Proteomes" id="UP001164746"/>
    </source>
</evidence>
<keyword evidence="4" id="KW-0472">Membrane</keyword>
<dbReference type="SUPFAM" id="SSF48264">
    <property type="entry name" value="Cytochrome P450"/>
    <property type="match status" value="1"/>
</dbReference>
<accession>A0ABY7DGZ0</accession>
<reference evidence="5" key="1">
    <citation type="submission" date="2022-11" db="EMBL/GenBank/DDBJ databases">
        <title>Centuries of genome instability and evolution in soft-shell clam transmissible cancer (bioRxiv).</title>
        <authorList>
            <person name="Hart S.F.M."/>
            <person name="Yonemitsu M.A."/>
            <person name="Giersch R.M."/>
            <person name="Beal B.F."/>
            <person name="Arriagada G."/>
            <person name="Davis B.W."/>
            <person name="Ostrander E.A."/>
            <person name="Goff S.P."/>
            <person name="Metzger M.J."/>
        </authorList>
    </citation>
    <scope>NUCLEOTIDE SEQUENCE</scope>
    <source>
        <strain evidence="5">MELC-2E11</strain>
        <tissue evidence="5">Siphon/mantle</tissue>
    </source>
</reference>
<evidence type="ECO:0000256" key="2">
    <source>
        <dbReference type="ARBA" id="ARBA00010617"/>
    </source>
</evidence>
<proteinExistence type="inferred from homology"/>
<evidence type="ECO:0000256" key="1">
    <source>
        <dbReference type="ARBA" id="ARBA00004586"/>
    </source>
</evidence>
<protein>
    <submittedName>
        <fullName evidence="5">CP4C1-like protein</fullName>
    </submittedName>
</protein>
<feature type="non-terminal residue" evidence="5">
    <location>
        <position position="1"/>
    </location>
</feature>
<evidence type="ECO:0000256" key="3">
    <source>
        <dbReference type="ARBA" id="ARBA00022824"/>
    </source>
</evidence>
<keyword evidence="6" id="KW-1185">Reference proteome</keyword>
<dbReference type="Proteomes" id="UP001164746">
    <property type="component" value="Chromosome 2"/>
</dbReference>
<keyword evidence="3" id="KW-0256">Endoplasmic reticulum</keyword>
<evidence type="ECO:0000256" key="4">
    <source>
        <dbReference type="ARBA" id="ARBA00023136"/>
    </source>
</evidence>
<dbReference type="Gene3D" id="1.10.630.10">
    <property type="entry name" value="Cytochrome P450"/>
    <property type="match status" value="2"/>
</dbReference>
<dbReference type="Pfam" id="PF00067">
    <property type="entry name" value="p450"/>
    <property type="match status" value="3"/>
</dbReference>
<evidence type="ECO:0000313" key="5">
    <source>
        <dbReference type="EMBL" id="WAQ96203.1"/>
    </source>
</evidence>
<dbReference type="InterPro" id="IPR050196">
    <property type="entry name" value="Cytochrome_P450_Monoox"/>
</dbReference>
<dbReference type="PANTHER" id="PTHR24291:SF189">
    <property type="entry name" value="CYTOCHROME P450 4C3-RELATED"/>
    <property type="match status" value="1"/>
</dbReference>
<name>A0ABY7DGZ0_MYAAR</name>
<dbReference type="PANTHER" id="PTHR24291">
    <property type="entry name" value="CYTOCHROME P450 FAMILY 4"/>
    <property type="match status" value="1"/>
</dbReference>
<comment type="similarity">
    <text evidence="2">Belongs to the cytochrome P450 family.</text>
</comment>
<sequence length="319" mass="36925">MVFVCCPEEAEKLLNTTKHLDKSSDYQFMQPWIGTGLLVSTGNKWKSRRKLLTPTFHFKILNDFVEVFNKHSGTLVTKLRKSADGITEINIADDMTLCALDIICVLTLARVRSPWLWPDFVFNLSKTGKEYAKCLRVLHGFTEKVIKERQTDFEKEIVDGTTVENLIERQNEEIDGKKKRLAFLDMLLCAKCDEKPLSFLDIREEVDTFMFEVQKRVHQELDLIFADVCVPKGTTTLIVPAAMHMRDDLFPDPEKFNPDRFLPENCTKRHPFAILEEKVILSSVFREFFVRSTQERDDLYPMMELILRPGNGIKVVLSP</sequence>